<sequence>MWKYAMLLLLSLGVSNIGGWVYLIALNLIVLQETGSPLAVGLLYIIAPIAALLTNTWSGSLIDRANTRRLMIVLDVIRAVLIIIIPLLPSVVYIYFFVLLINLANAISAPASAVYITKLIPKENRQRFNALRGFIHSSGTMLGPAIAGILFYVGSPYMAIYLNGVALLLSAAFLLLLPVVDAPIERAKSTRRFEQIQADIKTVVSYCKRSVYVFYVYGLFVFVTVFMTAIDSLEASFAKLELMLSDAEYGFLLSFFGIGIIVGSLINVRFAKSLKVETLIGYGTVMTAVAYVTLYVATDQVVAIIGVTLIGFFVTFLNTGYLTFYQNAVPTSLMGRFMSLFGFLEALAIILFTVIFGVMAHAIGIRLVGLVGSVLFFTVGLVAIHVTKRKKRHSGVRNDESIDYE</sequence>
<evidence type="ECO:0000313" key="9">
    <source>
        <dbReference type="EMBL" id="MBM7634376.1"/>
    </source>
</evidence>
<dbReference type="RefSeq" id="WP_204699145.1">
    <property type="nucleotide sequence ID" value="NZ_JAFBEC010000012.1"/>
</dbReference>
<evidence type="ECO:0000259" key="8">
    <source>
        <dbReference type="PROSITE" id="PS50850"/>
    </source>
</evidence>
<feature type="transmembrane region" description="Helical" evidence="7">
    <location>
        <begin position="37"/>
        <end position="58"/>
    </location>
</feature>
<dbReference type="PANTHER" id="PTHR43266">
    <property type="entry name" value="MACROLIDE-EFFLUX PROTEIN"/>
    <property type="match status" value="1"/>
</dbReference>
<dbReference type="Pfam" id="PF07690">
    <property type="entry name" value="MFS_1"/>
    <property type="match status" value="1"/>
</dbReference>
<feature type="transmembrane region" description="Helical" evidence="7">
    <location>
        <begin position="249"/>
        <end position="267"/>
    </location>
</feature>
<dbReference type="Gene3D" id="1.20.1250.20">
    <property type="entry name" value="MFS general substrate transporter like domains"/>
    <property type="match status" value="1"/>
</dbReference>
<feature type="transmembrane region" description="Helical" evidence="7">
    <location>
        <begin position="365"/>
        <end position="387"/>
    </location>
</feature>
<protein>
    <submittedName>
        <fullName evidence="9">MFS family permease</fullName>
    </submittedName>
</protein>
<evidence type="ECO:0000256" key="5">
    <source>
        <dbReference type="ARBA" id="ARBA00022989"/>
    </source>
</evidence>
<feature type="transmembrane region" description="Helical" evidence="7">
    <location>
        <begin position="159"/>
        <end position="180"/>
    </location>
</feature>
<keyword evidence="4 7" id="KW-0812">Transmembrane</keyword>
<dbReference type="PROSITE" id="PS50850">
    <property type="entry name" value="MFS"/>
    <property type="match status" value="1"/>
</dbReference>
<comment type="caution">
    <text evidence="9">The sequence shown here is derived from an EMBL/GenBank/DDBJ whole genome shotgun (WGS) entry which is preliminary data.</text>
</comment>
<dbReference type="PANTHER" id="PTHR43266:SF2">
    <property type="entry name" value="MAJOR FACILITATOR SUPERFAMILY (MFS) PROFILE DOMAIN-CONTAINING PROTEIN"/>
    <property type="match status" value="1"/>
</dbReference>
<feature type="transmembrane region" description="Helical" evidence="7">
    <location>
        <begin position="7"/>
        <end position="31"/>
    </location>
</feature>
<feature type="transmembrane region" description="Helical" evidence="7">
    <location>
        <begin position="129"/>
        <end position="153"/>
    </location>
</feature>
<feature type="transmembrane region" description="Helical" evidence="7">
    <location>
        <begin position="70"/>
        <end position="88"/>
    </location>
</feature>
<feature type="transmembrane region" description="Helical" evidence="7">
    <location>
        <begin position="279"/>
        <end position="297"/>
    </location>
</feature>
<dbReference type="InterPro" id="IPR022324">
    <property type="entry name" value="Bacilysin_exporter_BacE_put"/>
</dbReference>
<dbReference type="SUPFAM" id="SSF103473">
    <property type="entry name" value="MFS general substrate transporter"/>
    <property type="match status" value="1"/>
</dbReference>
<keyword evidence="2" id="KW-0813">Transport</keyword>
<organism evidence="9 10">
    <name type="scientific">Geomicrobium sediminis</name>
    <dbReference type="NCBI Taxonomy" id="1347788"/>
    <lineage>
        <taxon>Bacteria</taxon>
        <taxon>Bacillati</taxon>
        <taxon>Bacillota</taxon>
        <taxon>Bacilli</taxon>
        <taxon>Bacillales</taxon>
        <taxon>Geomicrobium</taxon>
    </lineage>
</organism>
<keyword evidence="3" id="KW-1003">Cell membrane</keyword>
<feature type="transmembrane region" description="Helical" evidence="7">
    <location>
        <begin position="94"/>
        <end position="117"/>
    </location>
</feature>
<evidence type="ECO:0000256" key="6">
    <source>
        <dbReference type="ARBA" id="ARBA00023136"/>
    </source>
</evidence>
<name>A0ABS2PG96_9BACL</name>
<feature type="domain" description="Major facilitator superfamily (MFS) profile" evidence="8">
    <location>
        <begin position="1"/>
        <end position="391"/>
    </location>
</feature>
<keyword evidence="10" id="KW-1185">Reference proteome</keyword>
<dbReference type="CDD" id="cd06173">
    <property type="entry name" value="MFS_MefA_like"/>
    <property type="match status" value="1"/>
</dbReference>
<comment type="subcellular location">
    <subcellularLocation>
        <location evidence="1">Cell membrane</location>
        <topology evidence="1">Multi-pass membrane protein</topology>
    </subcellularLocation>
</comment>
<feature type="transmembrane region" description="Helical" evidence="7">
    <location>
        <begin position="303"/>
        <end position="325"/>
    </location>
</feature>
<dbReference type="EMBL" id="JAFBEC010000012">
    <property type="protein sequence ID" value="MBM7634376.1"/>
    <property type="molecule type" value="Genomic_DNA"/>
</dbReference>
<dbReference type="InterPro" id="IPR036259">
    <property type="entry name" value="MFS_trans_sf"/>
</dbReference>
<reference evidence="9 10" key="1">
    <citation type="submission" date="2021-01" db="EMBL/GenBank/DDBJ databases">
        <title>Genomic Encyclopedia of Type Strains, Phase IV (KMG-IV): sequencing the most valuable type-strain genomes for metagenomic binning, comparative biology and taxonomic classification.</title>
        <authorList>
            <person name="Goeker M."/>
        </authorList>
    </citation>
    <scope>NUCLEOTIDE SEQUENCE [LARGE SCALE GENOMIC DNA]</scope>
    <source>
        <strain evidence="9 10">DSM 25540</strain>
    </source>
</reference>
<dbReference type="Proteomes" id="UP000741863">
    <property type="component" value="Unassembled WGS sequence"/>
</dbReference>
<evidence type="ECO:0000313" key="10">
    <source>
        <dbReference type="Proteomes" id="UP000741863"/>
    </source>
</evidence>
<gene>
    <name evidence="9" type="ORF">JOD17_003482</name>
</gene>
<dbReference type="InterPro" id="IPR020846">
    <property type="entry name" value="MFS_dom"/>
</dbReference>
<keyword evidence="6 7" id="KW-0472">Membrane</keyword>
<evidence type="ECO:0000256" key="1">
    <source>
        <dbReference type="ARBA" id="ARBA00004651"/>
    </source>
</evidence>
<evidence type="ECO:0000256" key="4">
    <source>
        <dbReference type="ARBA" id="ARBA00022692"/>
    </source>
</evidence>
<proteinExistence type="predicted"/>
<keyword evidence="5 7" id="KW-1133">Transmembrane helix</keyword>
<dbReference type="InterPro" id="IPR011701">
    <property type="entry name" value="MFS"/>
</dbReference>
<dbReference type="PRINTS" id="PR01988">
    <property type="entry name" value="EXPORTERBACE"/>
</dbReference>
<evidence type="ECO:0000256" key="3">
    <source>
        <dbReference type="ARBA" id="ARBA00022475"/>
    </source>
</evidence>
<evidence type="ECO:0000256" key="2">
    <source>
        <dbReference type="ARBA" id="ARBA00022448"/>
    </source>
</evidence>
<evidence type="ECO:0000256" key="7">
    <source>
        <dbReference type="SAM" id="Phobius"/>
    </source>
</evidence>
<feature type="transmembrane region" description="Helical" evidence="7">
    <location>
        <begin position="337"/>
        <end position="359"/>
    </location>
</feature>
<accession>A0ABS2PG96</accession>
<feature type="transmembrane region" description="Helical" evidence="7">
    <location>
        <begin position="211"/>
        <end position="229"/>
    </location>
</feature>